<feature type="domain" description="ParB-like N-terminal" evidence="3">
    <location>
        <begin position="116"/>
        <end position="214"/>
    </location>
</feature>
<dbReference type="Gene3D" id="3.90.1530.30">
    <property type="match status" value="1"/>
</dbReference>
<dbReference type="InterPro" id="IPR036086">
    <property type="entry name" value="ParB/Sulfiredoxin_sf"/>
</dbReference>
<dbReference type="Pfam" id="PF07506">
    <property type="entry name" value="RepB"/>
    <property type="match status" value="1"/>
</dbReference>
<dbReference type="InterPro" id="IPR017819">
    <property type="entry name" value="Plasmid_partition_RepB"/>
</dbReference>
<dbReference type="InterPro" id="IPR011111">
    <property type="entry name" value="Plasmid_RepB"/>
</dbReference>
<name>A0ABU5I6S9_9HYPH</name>
<evidence type="ECO:0000313" key="5">
    <source>
        <dbReference type="Proteomes" id="UP001294412"/>
    </source>
</evidence>
<dbReference type="NCBIfam" id="TIGR00180">
    <property type="entry name" value="parB_part"/>
    <property type="match status" value="1"/>
</dbReference>
<accession>A0ABU5I6S9</accession>
<dbReference type="SUPFAM" id="SSF110849">
    <property type="entry name" value="ParB/Sulfiredoxin"/>
    <property type="match status" value="1"/>
</dbReference>
<dbReference type="RefSeq" id="WP_322189219.1">
    <property type="nucleotide sequence ID" value="NZ_JAXLPB010000010.1"/>
</dbReference>
<feature type="region of interest" description="Disordered" evidence="2">
    <location>
        <begin position="1"/>
        <end position="83"/>
    </location>
</feature>
<feature type="region of interest" description="Disordered" evidence="2">
    <location>
        <begin position="392"/>
        <end position="412"/>
    </location>
</feature>
<dbReference type="PANTHER" id="PTHR33375">
    <property type="entry name" value="CHROMOSOME-PARTITIONING PROTEIN PARB-RELATED"/>
    <property type="match status" value="1"/>
</dbReference>
<gene>
    <name evidence="4" type="primary">repB</name>
    <name evidence="4" type="ORF">U0C82_18355</name>
</gene>
<evidence type="ECO:0000313" key="4">
    <source>
        <dbReference type="EMBL" id="MDY8111089.1"/>
    </source>
</evidence>
<dbReference type="PANTHER" id="PTHR33375:SF1">
    <property type="entry name" value="CHROMOSOME-PARTITIONING PROTEIN PARB-RELATED"/>
    <property type="match status" value="1"/>
</dbReference>
<organism evidence="4 5">
    <name type="scientific">Fulvimarina uroteuthidis</name>
    <dbReference type="NCBI Taxonomy" id="3098149"/>
    <lineage>
        <taxon>Bacteria</taxon>
        <taxon>Pseudomonadati</taxon>
        <taxon>Pseudomonadota</taxon>
        <taxon>Alphaproteobacteria</taxon>
        <taxon>Hyphomicrobiales</taxon>
        <taxon>Aurantimonadaceae</taxon>
        <taxon>Fulvimarina</taxon>
    </lineage>
</organism>
<evidence type="ECO:0000256" key="1">
    <source>
        <dbReference type="ARBA" id="ARBA00006295"/>
    </source>
</evidence>
<dbReference type="InterPro" id="IPR004437">
    <property type="entry name" value="ParB/RepB/Spo0J"/>
</dbReference>
<comment type="caution">
    <text evidence="4">The sequence shown here is derived from an EMBL/GenBank/DDBJ whole genome shotgun (WGS) entry which is preliminary data.</text>
</comment>
<evidence type="ECO:0000256" key="2">
    <source>
        <dbReference type="SAM" id="MobiDB-lite"/>
    </source>
</evidence>
<dbReference type="InterPro" id="IPR037972">
    <property type="entry name" value="RepB_N"/>
</dbReference>
<dbReference type="NCBIfam" id="TIGR03454">
    <property type="entry name" value="partition_RepB"/>
    <property type="match status" value="1"/>
</dbReference>
<dbReference type="SUPFAM" id="SSF109709">
    <property type="entry name" value="KorB DNA-binding domain-like"/>
    <property type="match status" value="1"/>
</dbReference>
<comment type="similarity">
    <text evidence="1">Belongs to the ParB family.</text>
</comment>
<dbReference type="SMART" id="SM00470">
    <property type="entry name" value="ParB"/>
    <property type="match status" value="1"/>
</dbReference>
<dbReference type="Gene3D" id="1.10.10.2830">
    <property type="match status" value="1"/>
</dbReference>
<dbReference type="InterPro" id="IPR003115">
    <property type="entry name" value="ParB_N"/>
</dbReference>
<dbReference type="InterPro" id="IPR050336">
    <property type="entry name" value="Chromosome_partition/occlusion"/>
</dbReference>
<dbReference type="EMBL" id="JAXLPB010000010">
    <property type="protein sequence ID" value="MDY8111089.1"/>
    <property type="molecule type" value="Genomic_DNA"/>
</dbReference>
<reference evidence="4 5" key="1">
    <citation type="submission" date="2023-12" db="EMBL/GenBank/DDBJ databases">
        <title>Description of Novel Strain Fulvimarina sp. 2208YS6-2-32 isolated from Uroteuthis (Photololigo) edulis.</title>
        <authorList>
            <person name="Park J.-S."/>
        </authorList>
    </citation>
    <scope>NUCLEOTIDE SEQUENCE [LARGE SCALE GENOMIC DNA]</scope>
    <source>
        <strain evidence="4 5">2208YS6-2-32</strain>
    </source>
</reference>
<dbReference type="CDD" id="cd16405">
    <property type="entry name" value="RepB_like_N"/>
    <property type="match status" value="1"/>
</dbReference>
<dbReference type="Pfam" id="PF02195">
    <property type="entry name" value="ParB_N"/>
    <property type="match status" value="1"/>
</dbReference>
<keyword evidence="5" id="KW-1185">Reference proteome</keyword>
<protein>
    <submittedName>
        <fullName evidence="4">Plasmid partitioning protein RepB</fullName>
    </submittedName>
</protein>
<dbReference type="Proteomes" id="UP001294412">
    <property type="component" value="Unassembled WGS sequence"/>
</dbReference>
<evidence type="ECO:0000259" key="3">
    <source>
        <dbReference type="SMART" id="SM00470"/>
    </source>
</evidence>
<sequence>MVKRKDALRALLSGDNTGKLAPDGAAASISNSDYGGAVAPDGEMSGDGKMGVRSPSSQPFAAGVRPLPTQSPPSRAAGHTRSGAINAMRDSWGKLRKEVDAAEALRAEVADGGHVVLIEPNKIFPSPVTDRLSLASDDDANFDTLKASMAESGQAVPVLLRPHSDAEKAADGFFETAYGHRRVRAALELGLKVRAIVRPLSDEELILSQGRENAERRDLSFIERAFFAKALERRGYARETIRAALSIDNTQVTRLLQVAERVPYQIVRQIGAAPRAGRPRWGALGELIAKEGGRDIARDFTQREAFTSLNSSDARFAALFARMSAWNAACGSPRLERKQNLPMTISAPSGEAIAMLNRAGDQKASVNFTGQGASDFAAFVAQKLPALFEEFHSASGEDETSGRAKPNTEGVY</sequence>
<proteinExistence type="inferred from homology"/>